<dbReference type="InterPro" id="IPR004843">
    <property type="entry name" value="Calcineurin-like_PHP"/>
</dbReference>
<dbReference type="Gene3D" id="3.60.21.10">
    <property type="match status" value="1"/>
</dbReference>
<dbReference type="InterPro" id="IPR029052">
    <property type="entry name" value="Metallo-depent_PP-like"/>
</dbReference>
<proteinExistence type="inferred from homology"/>
<dbReference type="GO" id="GO:0030288">
    <property type="term" value="C:outer membrane-bounded periplasmic space"/>
    <property type="evidence" value="ECO:0007669"/>
    <property type="project" value="TreeGrafter"/>
</dbReference>
<dbReference type="EMBL" id="VLKZ01000001">
    <property type="protein sequence ID" value="TWI60086.1"/>
    <property type="molecule type" value="Genomic_DNA"/>
</dbReference>
<evidence type="ECO:0000259" key="3">
    <source>
        <dbReference type="Pfam" id="PF00149"/>
    </source>
</evidence>
<dbReference type="GO" id="GO:0009166">
    <property type="term" value="P:nucleotide catabolic process"/>
    <property type="evidence" value="ECO:0007669"/>
    <property type="project" value="InterPro"/>
</dbReference>
<keyword evidence="1" id="KW-0732">Signal</keyword>
<dbReference type="OrthoDB" id="9793179at2"/>
<gene>
    <name evidence="5" type="ORF">IQ10_00511</name>
</gene>
<accession>A0A562QVC9</accession>
<feature type="domain" description="Calcineurin-like phosphoesterase" evidence="3">
    <location>
        <begin position="8"/>
        <end position="200"/>
    </location>
</feature>
<keyword evidence="2" id="KW-0378">Hydrolase</keyword>
<dbReference type="Gene3D" id="3.90.780.10">
    <property type="entry name" value="5'-Nucleotidase, C-terminal domain"/>
    <property type="match status" value="1"/>
</dbReference>
<dbReference type="PANTHER" id="PTHR11575">
    <property type="entry name" value="5'-NUCLEOTIDASE-RELATED"/>
    <property type="match status" value="1"/>
</dbReference>
<evidence type="ECO:0000259" key="4">
    <source>
        <dbReference type="Pfam" id="PF02872"/>
    </source>
</evidence>
<protein>
    <submittedName>
        <fullName evidence="5">5'-nucleotidase</fullName>
    </submittedName>
</protein>
<dbReference type="InterPro" id="IPR036907">
    <property type="entry name" value="5'-Nucleotdase_C_sf"/>
</dbReference>
<dbReference type="Pfam" id="PF00149">
    <property type="entry name" value="Metallophos"/>
    <property type="match status" value="1"/>
</dbReference>
<dbReference type="PIRSF" id="PIRSF036361">
    <property type="entry name" value="YunD"/>
    <property type="match status" value="1"/>
</dbReference>
<dbReference type="SUPFAM" id="SSF56300">
    <property type="entry name" value="Metallo-dependent phosphatases"/>
    <property type="match status" value="1"/>
</dbReference>
<organism evidence="5 6">
    <name type="scientific">Halalkalibacter nanhaiisediminis</name>
    <dbReference type="NCBI Taxonomy" id="688079"/>
    <lineage>
        <taxon>Bacteria</taxon>
        <taxon>Bacillati</taxon>
        <taxon>Bacillota</taxon>
        <taxon>Bacilli</taxon>
        <taxon>Bacillales</taxon>
        <taxon>Bacillaceae</taxon>
        <taxon>Halalkalibacter</taxon>
    </lineage>
</organism>
<dbReference type="Proteomes" id="UP000315711">
    <property type="component" value="Unassembled WGS sequence"/>
</dbReference>
<evidence type="ECO:0000313" key="5">
    <source>
        <dbReference type="EMBL" id="TWI60086.1"/>
    </source>
</evidence>
<dbReference type="CDD" id="cd00845">
    <property type="entry name" value="MPP_UshA_N_like"/>
    <property type="match status" value="1"/>
</dbReference>
<dbReference type="AlphaFoldDB" id="A0A562QVC9"/>
<dbReference type="GO" id="GO:0008768">
    <property type="term" value="F:UDP-sugar diphosphatase activity"/>
    <property type="evidence" value="ECO:0007669"/>
    <property type="project" value="TreeGrafter"/>
</dbReference>
<comment type="similarity">
    <text evidence="2">Belongs to the 5'-nucleotidase family.</text>
</comment>
<dbReference type="GO" id="GO:0008253">
    <property type="term" value="F:5'-nucleotidase activity"/>
    <property type="evidence" value="ECO:0007669"/>
    <property type="project" value="TreeGrafter"/>
</dbReference>
<sequence length="455" mass="51877">MTTEQITLFHSNDIHSCFDHWSQMVAYIKRNRDKHSLYLDLGDHTDRSHPLTEATLGKGNIRLLNEAQVDYVTIGNNEGITFAKEQLEELYEAANFPVLVSNVFHLDGSRPSWAKEYVIHTMENGLKLGIIGLTAPFTEYYRQLGWEVAQPKEILNKLILTVRKQADIVVLMSHLGLFRDEEIASEFEEIDIILGAHTHHVLAEGKRILGTLVAQAGKHGAYLGKVTVDYDLERKQIVGSEAVLLDVKHDDHDERTNDLLATMKMETSQILERRVATIPIRLPVNWQEETEAVQLLCDAMTEWCDQEIGMMNAGVLLESIEQGTVTKGDIHRICPHPINPCVVKLTGEQLQKTIERAFTEEMRSLELKGFGFRGKILGRMIFTGIDVELTKRMEVKQITILGEKVKKDQIYSLATLDMYTFGHLFPAISDSAEKEYFMPEFLRDVLAWKLEQLWS</sequence>
<dbReference type="PRINTS" id="PR01607">
    <property type="entry name" value="APYRASEFAMLY"/>
</dbReference>
<evidence type="ECO:0000313" key="6">
    <source>
        <dbReference type="Proteomes" id="UP000315711"/>
    </source>
</evidence>
<dbReference type="InterPro" id="IPR008334">
    <property type="entry name" value="5'-Nucleotdase_C"/>
</dbReference>
<comment type="caution">
    <text evidence="5">The sequence shown here is derived from an EMBL/GenBank/DDBJ whole genome shotgun (WGS) entry which is preliminary data.</text>
</comment>
<dbReference type="GO" id="GO:0000166">
    <property type="term" value="F:nucleotide binding"/>
    <property type="evidence" value="ECO:0007669"/>
    <property type="project" value="UniProtKB-KW"/>
</dbReference>
<feature type="domain" description="5'-Nucleotidase C-terminal" evidence="4">
    <location>
        <begin position="284"/>
        <end position="419"/>
    </location>
</feature>
<keyword evidence="6" id="KW-1185">Reference proteome</keyword>
<name>A0A562QVC9_9BACI</name>
<evidence type="ECO:0000256" key="2">
    <source>
        <dbReference type="RuleBase" id="RU362119"/>
    </source>
</evidence>
<dbReference type="InterPro" id="IPR011240">
    <property type="entry name" value="Pesterase_YunD"/>
</dbReference>
<keyword evidence="2" id="KW-0547">Nucleotide-binding</keyword>
<evidence type="ECO:0000256" key="1">
    <source>
        <dbReference type="ARBA" id="ARBA00022729"/>
    </source>
</evidence>
<dbReference type="InterPro" id="IPR006179">
    <property type="entry name" value="5_nucleotidase/apyrase"/>
</dbReference>
<dbReference type="SUPFAM" id="SSF55816">
    <property type="entry name" value="5'-nucleotidase (syn. UDP-sugar hydrolase), C-terminal domain"/>
    <property type="match status" value="1"/>
</dbReference>
<dbReference type="Pfam" id="PF02872">
    <property type="entry name" value="5_nucleotid_C"/>
    <property type="match status" value="1"/>
</dbReference>
<dbReference type="PANTHER" id="PTHR11575:SF23">
    <property type="entry name" value="5-NUCLEOTIDASE FAMILY PROTEIN"/>
    <property type="match status" value="1"/>
</dbReference>
<dbReference type="RefSeq" id="WP_144448890.1">
    <property type="nucleotide sequence ID" value="NZ_VLKZ01000001.1"/>
</dbReference>
<reference evidence="5 6" key="1">
    <citation type="journal article" date="2015" name="Stand. Genomic Sci.">
        <title>Genomic Encyclopedia of Bacterial and Archaeal Type Strains, Phase III: the genomes of soil and plant-associated and newly described type strains.</title>
        <authorList>
            <person name="Whitman W.B."/>
            <person name="Woyke T."/>
            <person name="Klenk H.P."/>
            <person name="Zhou Y."/>
            <person name="Lilburn T.G."/>
            <person name="Beck B.J."/>
            <person name="De Vos P."/>
            <person name="Vandamme P."/>
            <person name="Eisen J.A."/>
            <person name="Garrity G."/>
            <person name="Hugenholtz P."/>
            <person name="Kyrpides N.C."/>
        </authorList>
    </citation>
    <scope>NUCLEOTIDE SEQUENCE [LARGE SCALE GENOMIC DNA]</scope>
    <source>
        <strain evidence="5 6">CGMCC 1.10116</strain>
    </source>
</reference>